<dbReference type="InterPro" id="IPR000859">
    <property type="entry name" value="CUB_dom"/>
</dbReference>
<evidence type="ECO:0000256" key="2">
    <source>
        <dbReference type="ARBA" id="ARBA00023157"/>
    </source>
</evidence>
<dbReference type="EMBL" id="JAXCGZ010017348">
    <property type="protein sequence ID" value="KAK7068253.1"/>
    <property type="molecule type" value="Genomic_DNA"/>
</dbReference>
<comment type="caution">
    <text evidence="6">The sequence shown here is derived from an EMBL/GenBank/DDBJ whole genome shotgun (WGS) entry which is preliminary data.</text>
</comment>
<feature type="domain" description="CUB" evidence="5">
    <location>
        <begin position="204"/>
        <end position="300"/>
    </location>
</feature>
<dbReference type="Proteomes" id="UP001381693">
    <property type="component" value="Unassembled WGS sequence"/>
</dbReference>
<evidence type="ECO:0000313" key="6">
    <source>
        <dbReference type="EMBL" id="KAK7068253.1"/>
    </source>
</evidence>
<dbReference type="Gene3D" id="2.60.120.290">
    <property type="entry name" value="Spermadhesin, CUB domain"/>
    <property type="match status" value="1"/>
</dbReference>
<feature type="region of interest" description="Disordered" evidence="4">
    <location>
        <begin position="102"/>
        <end position="126"/>
    </location>
</feature>
<dbReference type="PROSITE" id="PS01180">
    <property type="entry name" value="CUB"/>
    <property type="match status" value="1"/>
</dbReference>
<dbReference type="AlphaFoldDB" id="A0AAN8WTN7"/>
<organism evidence="6 7">
    <name type="scientific">Halocaridina rubra</name>
    <name type="common">Hawaiian red shrimp</name>
    <dbReference type="NCBI Taxonomy" id="373956"/>
    <lineage>
        <taxon>Eukaryota</taxon>
        <taxon>Metazoa</taxon>
        <taxon>Ecdysozoa</taxon>
        <taxon>Arthropoda</taxon>
        <taxon>Crustacea</taxon>
        <taxon>Multicrustacea</taxon>
        <taxon>Malacostraca</taxon>
        <taxon>Eumalacostraca</taxon>
        <taxon>Eucarida</taxon>
        <taxon>Decapoda</taxon>
        <taxon>Pleocyemata</taxon>
        <taxon>Caridea</taxon>
        <taxon>Atyoidea</taxon>
        <taxon>Atyidae</taxon>
        <taxon>Halocaridina</taxon>
    </lineage>
</organism>
<dbReference type="SUPFAM" id="SSF49854">
    <property type="entry name" value="Spermadhesin, CUB domain"/>
    <property type="match status" value="1"/>
</dbReference>
<accession>A0AAN8WTN7</accession>
<evidence type="ECO:0000256" key="3">
    <source>
        <dbReference type="PROSITE-ProRule" id="PRU00059"/>
    </source>
</evidence>
<feature type="compositionally biased region" description="Polar residues" evidence="4">
    <location>
        <begin position="48"/>
        <end position="69"/>
    </location>
</feature>
<reference evidence="6 7" key="1">
    <citation type="submission" date="2023-11" db="EMBL/GenBank/DDBJ databases">
        <title>Halocaridina rubra genome assembly.</title>
        <authorList>
            <person name="Smith C."/>
        </authorList>
    </citation>
    <scope>NUCLEOTIDE SEQUENCE [LARGE SCALE GENOMIC DNA]</scope>
    <source>
        <strain evidence="6">EP-1</strain>
        <tissue evidence="6">Whole</tissue>
    </source>
</reference>
<name>A0AAN8WTN7_HALRR</name>
<feature type="region of interest" description="Disordered" evidence="4">
    <location>
        <begin position="1"/>
        <end position="70"/>
    </location>
</feature>
<sequence length="371" mass="39907">MDIRFRTDESTRKGGFSITGKRVKCDEGRPLEVPRSHTRPSRGEDSLEGSNTASPLTPQSSGTNDSSLPRLNPIPVVPLNQSEIDITYILNAIGRGPLPNLNRDVPTERTENVSISNSDVEEEFTEVDPGLITEETSTNADQNIPGNPDFNPFTGTGLQPTLPTIPGGTPTGFPTPSGFPTTSGFPATSSFPTFPPTFNAVGGCDGVFTEQTFTISSPNYPNQYPANSLQVNVIELDLPPGGAGTGQCTGDYLDIAGTRLCGNIQNRVLTFDFPSQTIDMTFQSDATTSGRGFTMTVQQLANCGNPIGPTDNVTQEISFVYTSPFYPNQYPPNTDQTLTVLKASPSIRRMRPRLPGSGWTETLWTSLGTNK</sequence>
<feature type="compositionally biased region" description="Basic and acidic residues" evidence="4">
    <location>
        <begin position="23"/>
        <end position="45"/>
    </location>
</feature>
<dbReference type="CDD" id="cd00041">
    <property type="entry name" value="CUB"/>
    <property type="match status" value="1"/>
</dbReference>
<keyword evidence="2" id="KW-1015">Disulfide bond</keyword>
<dbReference type="PANTHER" id="PTHR24251">
    <property type="entry name" value="OVOCHYMASE-RELATED"/>
    <property type="match status" value="1"/>
</dbReference>
<evidence type="ECO:0000256" key="1">
    <source>
        <dbReference type="ARBA" id="ARBA00022737"/>
    </source>
</evidence>
<evidence type="ECO:0000313" key="7">
    <source>
        <dbReference type="Proteomes" id="UP001381693"/>
    </source>
</evidence>
<keyword evidence="1" id="KW-0677">Repeat</keyword>
<comment type="caution">
    <text evidence="3">Lacks conserved residue(s) required for the propagation of feature annotation.</text>
</comment>
<proteinExistence type="predicted"/>
<evidence type="ECO:0000259" key="5">
    <source>
        <dbReference type="PROSITE" id="PS01180"/>
    </source>
</evidence>
<feature type="compositionally biased region" description="Basic and acidic residues" evidence="4">
    <location>
        <begin position="1"/>
        <end position="12"/>
    </location>
</feature>
<evidence type="ECO:0000256" key="4">
    <source>
        <dbReference type="SAM" id="MobiDB-lite"/>
    </source>
</evidence>
<protein>
    <recommendedName>
        <fullName evidence="5">CUB domain-containing protein</fullName>
    </recommendedName>
</protein>
<dbReference type="InterPro" id="IPR035914">
    <property type="entry name" value="Sperma_CUB_dom_sf"/>
</dbReference>
<gene>
    <name evidence="6" type="ORF">SK128_000890</name>
</gene>
<dbReference type="PANTHER" id="PTHR24251:SF37">
    <property type="entry name" value="CUB DOMAIN-CONTAINING PROTEIN"/>
    <property type="match status" value="1"/>
</dbReference>
<keyword evidence="7" id="KW-1185">Reference proteome</keyword>